<proteinExistence type="predicted"/>
<evidence type="ECO:0000256" key="1">
    <source>
        <dbReference type="SAM" id="MobiDB-lite"/>
    </source>
</evidence>
<sequence>MEVLESSGFRAESQGPRDIVEGCDDFRDSPTLVLSLIATESDEPDAVNVGPDEGAGFVGNIQQYFQLRRHRNHEWTTRHGGLGLVRQNVGFAGRHDGLGFRRRIHDMAMPSPATKLGTTNTISKIMIRRSDNLRTCSPLARLVEADRVSNTTIPSMHIDWPPKILMMIYQATGVLNYDAADPFDDRSKFSDAFSEVGVATSHRRNILENDEAEGFHEPQALLGIRGLLAVMSDRGYEDGSISTDGNAGGDDDDDTGWRWTARCALLRFVAYLTKTPIPQESDEELSTLVPRIIFTLPDPAG</sequence>
<accession>A0A9P5GLN2</accession>
<dbReference type="AlphaFoldDB" id="A0A9P5GLN2"/>
<reference evidence="2" key="1">
    <citation type="submission" date="2020-02" db="EMBL/GenBank/DDBJ databases">
        <authorList>
            <person name="Lichtner F.J."/>
        </authorList>
    </citation>
    <scope>NUCLEOTIDE SEQUENCE</scope>
    <source>
        <strain evidence="2">G10</strain>
    </source>
</reference>
<evidence type="ECO:0000313" key="2">
    <source>
        <dbReference type="EMBL" id="KAF7521035.1"/>
    </source>
</evidence>
<dbReference type="EMBL" id="JAAOZQ010000067">
    <property type="protein sequence ID" value="KAF7521035.1"/>
    <property type="molecule type" value="Genomic_DNA"/>
</dbReference>
<dbReference type="Proteomes" id="UP000701341">
    <property type="component" value="Unassembled WGS sequence"/>
</dbReference>
<comment type="caution">
    <text evidence="2">The sequence shown here is derived from an EMBL/GenBank/DDBJ whole genome shotgun (WGS) entry which is preliminary data.</text>
</comment>
<feature type="region of interest" description="Disordered" evidence="1">
    <location>
        <begin position="1"/>
        <end position="20"/>
    </location>
</feature>
<keyword evidence="3" id="KW-1185">Reference proteome</keyword>
<evidence type="ECO:0000313" key="3">
    <source>
        <dbReference type="Proteomes" id="UP000701341"/>
    </source>
</evidence>
<gene>
    <name evidence="2" type="ORF">PCG10_008605</name>
</gene>
<name>A0A9P5GLN2_PENCR</name>
<organism evidence="2 3">
    <name type="scientific">Penicillium crustosum</name>
    <name type="common">Blue mold fungus</name>
    <dbReference type="NCBI Taxonomy" id="36656"/>
    <lineage>
        <taxon>Eukaryota</taxon>
        <taxon>Fungi</taxon>
        <taxon>Dikarya</taxon>
        <taxon>Ascomycota</taxon>
        <taxon>Pezizomycotina</taxon>
        <taxon>Eurotiomycetes</taxon>
        <taxon>Eurotiomycetidae</taxon>
        <taxon>Eurotiales</taxon>
        <taxon>Aspergillaceae</taxon>
        <taxon>Penicillium</taxon>
    </lineage>
</organism>
<protein>
    <submittedName>
        <fullName evidence="2">Uncharacterized protein</fullName>
    </submittedName>
</protein>